<accession>A0A0V1MI10</accession>
<evidence type="ECO:0000313" key="2">
    <source>
        <dbReference type="Proteomes" id="UP000054843"/>
    </source>
</evidence>
<organism evidence="1 2">
    <name type="scientific">Trichinella papuae</name>
    <dbReference type="NCBI Taxonomy" id="268474"/>
    <lineage>
        <taxon>Eukaryota</taxon>
        <taxon>Metazoa</taxon>
        <taxon>Ecdysozoa</taxon>
        <taxon>Nematoda</taxon>
        <taxon>Enoplea</taxon>
        <taxon>Dorylaimia</taxon>
        <taxon>Trichinellida</taxon>
        <taxon>Trichinellidae</taxon>
        <taxon>Trichinella</taxon>
    </lineage>
</organism>
<dbReference type="EMBL" id="JYDO01000099">
    <property type="protein sequence ID" value="KRZ71244.1"/>
    <property type="molecule type" value="Genomic_DNA"/>
</dbReference>
<gene>
    <name evidence="1" type="ORF">T10_13262</name>
</gene>
<dbReference type="Proteomes" id="UP000054843">
    <property type="component" value="Unassembled WGS sequence"/>
</dbReference>
<name>A0A0V1MI10_9BILA</name>
<comment type="caution">
    <text evidence="1">The sequence shown here is derived from an EMBL/GenBank/DDBJ whole genome shotgun (WGS) entry which is preliminary data.</text>
</comment>
<reference evidence="1 2" key="1">
    <citation type="submission" date="2015-01" db="EMBL/GenBank/DDBJ databases">
        <title>Evolution of Trichinella species and genotypes.</title>
        <authorList>
            <person name="Korhonen P.K."/>
            <person name="Edoardo P."/>
            <person name="Giuseppe L.R."/>
            <person name="Gasser R.B."/>
        </authorList>
    </citation>
    <scope>NUCLEOTIDE SEQUENCE [LARGE SCALE GENOMIC DNA]</scope>
    <source>
        <strain evidence="1">ISS1980</strain>
    </source>
</reference>
<proteinExistence type="predicted"/>
<dbReference type="OrthoDB" id="5933695at2759"/>
<keyword evidence="2" id="KW-1185">Reference proteome</keyword>
<protein>
    <submittedName>
        <fullName evidence="1">Uncharacterized protein</fullName>
    </submittedName>
</protein>
<evidence type="ECO:0000313" key="1">
    <source>
        <dbReference type="EMBL" id="KRZ71244.1"/>
    </source>
</evidence>
<dbReference type="AlphaFoldDB" id="A0A0V1MI10"/>
<sequence length="120" mass="14180">MSKMERIHVFTTLWAVVNVKSFQMLRDEPEFRQCYRPECMLRALPSRWKLMAKFFLYSNTFETWANNCALWKNRHQTHLNSTSLVVVHRVLQETIEIVLRSRCGVPAISIANSESLSTRF</sequence>